<comment type="caution">
    <text evidence="1">The sequence shown here is derived from an EMBL/GenBank/DDBJ whole genome shotgun (WGS) entry which is preliminary data.</text>
</comment>
<evidence type="ECO:0000313" key="2">
    <source>
        <dbReference type="Proteomes" id="UP000789405"/>
    </source>
</evidence>
<dbReference type="Proteomes" id="UP000789405">
    <property type="component" value="Unassembled WGS sequence"/>
</dbReference>
<gene>
    <name evidence="1" type="ORF">DERYTH_LOCUS20146</name>
</gene>
<reference evidence="1" key="1">
    <citation type="submission" date="2021-06" db="EMBL/GenBank/DDBJ databases">
        <authorList>
            <person name="Kallberg Y."/>
            <person name="Tangrot J."/>
            <person name="Rosling A."/>
        </authorList>
    </citation>
    <scope>NUCLEOTIDE SEQUENCE</scope>
    <source>
        <strain evidence="1">MA453B</strain>
    </source>
</reference>
<evidence type="ECO:0000313" key="1">
    <source>
        <dbReference type="EMBL" id="CAG8784653.1"/>
    </source>
</evidence>
<dbReference type="EMBL" id="CAJVPY010023201">
    <property type="protein sequence ID" value="CAG8784653.1"/>
    <property type="molecule type" value="Genomic_DNA"/>
</dbReference>
<proteinExistence type="predicted"/>
<organism evidence="1 2">
    <name type="scientific">Dentiscutata erythropus</name>
    <dbReference type="NCBI Taxonomy" id="1348616"/>
    <lineage>
        <taxon>Eukaryota</taxon>
        <taxon>Fungi</taxon>
        <taxon>Fungi incertae sedis</taxon>
        <taxon>Mucoromycota</taxon>
        <taxon>Glomeromycotina</taxon>
        <taxon>Glomeromycetes</taxon>
        <taxon>Diversisporales</taxon>
        <taxon>Gigasporaceae</taxon>
        <taxon>Dentiscutata</taxon>
    </lineage>
</organism>
<sequence>YLKGCPIRVIILKIESEDNFEFFEKQPLDFEVQTTLISNQNSVEIADVPVVERLFTSLDEIDQFLSLYTNKDNFEVPEEQSIDIEVQTTIISNQNSVEIAKQPLDVEVQITIISNQNSGKIVDTPVVGQTFSNWDEIDRFISLYAKSLNFVSVIRSSEYNNGVCQSHRYACKHQGYSETQQQSFIIGLGDNTNAEHVEQSFPDLTFCLPNISFNDIYTKINYRKSYMMINGLSKKAIQTRIDTSSGAIKELEDFMNKFITKH</sequence>
<dbReference type="OrthoDB" id="10516263at2759"/>
<feature type="non-terminal residue" evidence="1">
    <location>
        <position position="262"/>
    </location>
</feature>
<feature type="non-terminal residue" evidence="1">
    <location>
        <position position="1"/>
    </location>
</feature>
<keyword evidence="2" id="KW-1185">Reference proteome</keyword>
<dbReference type="AlphaFoldDB" id="A0A9N9JIV3"/>
<accession>A0A9N9JIV3</accession>
<name>A0A9N9JIV3_9GLOM</name>
<protein>
    <submittedName>
        <fullName evidence="1">6604_t:CDS:1</fullName>
    </submittedName>
</protein>